<protein>
    <submittedName>
        <fullName evidence="1">Uncharacterized protein</fullName>
    </submittedName>
</protein>
<dbReference type="Proteomes" id="UP000197097">
    <property type="component" value="Unassembled WGS sequence"/>
</dbReference>
<reference evidence="1 2" key="1">
    <citation type="journal article" date="2002" name="Int. J. Syst. Evol. Microbiol.">
        <title>Sphingopyxis witflariensis sp. nov., isolated from activated sludge.</title>
        <authorList>
            <person name="Kampfer P."/>
            <person name="Witzenberger R."/>
            <person name="Denner E.B."/>
            <person name="Busse H.J."/>
            <person name="Neef A."/>
        </authorList>
    </citation>
    <scope>NUCLEOTIDE SEQUENCE [LARGE SCALE GENOMIC DNA]</scope>
    <source>
        <strain evidence="1 2">DSM 14551</strain>
    </source>
</reference>
<dbReference type="EMBL" id="NISJ01000015">
    <property type="protein sequence ID" value="OWQ91715.1"/>
    <property type="molecule type" value="Genomic_DNA"/>
</dbReference>
<proteinExistence type="predicted"/>
<dbReference type="AlphaFoldDB" id="A0A246JGF7"/>
<comment type="caution">
    <text evidence="1">The sequence shown here is derived from an EMBL/GenBank/DDBJ whole genome shotgun (WGS) entry which is preliminary data.</text>
</comment>
<dbReference type="OrthoDB" id="7594189at2"/>
<gene>
    <name evidence="1" type="ORF">CDQ91_19355</name>
</gene>
<organism evidence="1 2">
    <name type="scientific">Sphingopyxis witflariensis</name>
    <dbReference type="NCBI Taxonomy" id="173675"/>
    <lineage>
        <taxon>Bacteria</taxon>
        <taxon>Pseudomonadati</taxon>
        <taxon>Pseudomonadota</taxon>
        <taxon>Alphaproteobacteria</taxon>
        <taxon>Sphingomonadales</taxon>
        <taxon>Sphingomonadaceae</taxon>
        <taxon>Sphingopyxis</taxon>
    </lineage>
</organism>
<dbReference type="NCBIfam" id="NF047386">
    <property type="entry name" value="T4SS_SepA_fam"/>
    <property type="match status" value="1"/>
</dbReference>
<name>A0A246JGF7_9SPHN</name>
<evidence type="ECO:0000313" key="2">
    <source>
        <dbReference type="Proteomes" id="UP000197097"/>
    </source>
</evidence>
<evidence type="ECO:0000313" key="1">
    <source>
        <dbReference type="EMBL" id="OWQ91715.1"/>
    </source>
</evidence>
<accession>A0A246JGF7</accession>
<keyword evidence="2" id="KW-1185">Reference proteome</keyword>
<dbReference type="RefSeq" id="WP_088474367.1">
    <property type="nucleotide sequence ID" value="NZ_NISJ01000015.1"/>
</dbReference>
<sequence>MMPVIRIDDATFAGLSTLKTWLGTKTPSETIERVVREAMEQLGLERDDEPDCDVVVSDQGAMEFADAPGLSFTKPLVASVNGKAIKSPRWSSILLAIIAHLKASGLEGEKLVRELHIPARAGSYVGEGFRYHHKLGVSLQGQSASDAWKEIDRIAKKWRIPVTVEFWWRQNSKAQYPGRTGVLRSGNA</sequence>